<dbReference type="GeneID" id="39981171"/>
<dbReference type="Proteomes" id="UP000192257">
    <property type="component" value="Unassembled WGS sequence"/>
</dbReference>
<comment type="caution">
    <text evidence="1">The sequence shown here is derived from an EMBL/GenBank/DDBJ whole genome shotgun (WGS) entry which is preliminary data.</text>
</comment>
<proteinExistence type="predicted"/>
<accession>A0A1X0PB28</accession>
<dbReference type="VEuPathDB" id="TriTrypDB:TM35_000017100"/>
<evidence type="ECO:0000313" key="1">
    <source>
        <dbReference type="EMBL" id="ORC93833.1"/>
    </source>
</evidence>
<evidence type="ECO:0000313" key="2">
    <source>
        <dbReference type="Proteomes" id="UP000192257"/>
    </source>
</evidence>
<protein>
    <recommendedName>
        <fullName evidence="3">Roadblock/LAMTOR2 domain-containing protein</fullName>
    </recommendedName>
</protein>
<dbReference type="AlphaFoldDB" id="A0A1X0PB28"/>
<organism evidence="1 2">
    <name type="scientific">Trypanosoma theileri</name>
    <dbReference type="NCBI Taxonomy" id="67003"/>
    <lineage>
        <taxon>Eukaryota</taxon>
        <taxon>Discoba</taxon>
        <taxon>Euglenozoa</taxon>
        <taxon>Kinetoplastea</taxon>
        <taxon>Metakinetoplastina</taxon>
        <taxon>Trypanosomatida</taxon>
        <taxon>Trypanosomatidae</taxon>
        <taxon>Trypanosoma</taxon>
    </lineage>
</organism>
<keyword evidence="2" id="KW-1185">Reference proteome</keyword>
<name>A0A1X0PB28_9TRYP</name>
<reference evidence="1 2" key="1">
    <citation type="submission" date="2017-03" db="EMBL/GenBank/DDBJ databases">
        <title>An alternative strategy for trypanosome survival in the mammalian bloodstream revealed through genome and transcriptome analysis of the ubiquitous bovine parasite Trypanosoma (Megatrypanum) theileri.</title>
        <authorList>
            <person name="Kelly S."/>
            <person name="Ivens A."/>
            <person name="Mott A."/>
            <person name="O'Neill E."/>
            <person name="Emms D."/>
            <person name="Macleod O."/>
            <person name="Voorheis P."/>
            <person name="Matthews J."/>
            <person name="Matthews K."/>
            <person name="Carrington M."/>
        </authorList>
    </citation>
    <scope>NUCLEOTIDE SEQUENCE [LARGE SCALE GENOMIC DNA]</scope>
    <source>
        <strain evidence="1">Edinburgh</strain>
    </source>
</reference>
<dbReference type="EMBL" id="NBCO01000001">
    <property type="protein sequence ID" value="ORC93833.1"/>
    <property type="molecule type" value="Genomic_DNA"/>
</dbReference>
<dbReference type="OrthoDB" id="275011at2759"/>
<gene>
    <name evidence="1" type="ORF">TM35_000017100</name>
</gene>
<dbReference type="RefSeq" id="XP_028887899.1">
    <property type="nucleotide sequence ID" value="XM_029021391.1"/>
</dbReference>
<sequence length="100" mass="11091">MNQTGWVKDRLLNQGANHFVIFSSLGHVLESSGDFQDEENQKLAFTIMQQSSQVLKSGESLRRITMTFDDVVYIATTITGQGENLGVFVKRPAADVLISN</sequence>
<evidence type="ECO:0008006" key="3">
    <source>
        <dbReference type="Google" id="ProtNLM"/>
    </source>
</evidence>